<keyword evidence="1" id="KW-0540">Nuclease</keyword>
<dbReference type="AlphaFoldDB" id="A0A6C0JHT0"/>
<keyword evidence="2" id="KW-0378">Hydrolase</keyword>
<dbReference type="PANTHER" id="PTHR12341">
    <property type="entry name" value="5'-&gt;3' EXORIBONUCLEASE"/>
    <property type="match status" value="1"/>
</dbReference>
<evidence type="ECO:0000259" key="5">
    <source>
        <dbReference type="Pfam" id="PF17846"/>
    </source>
</evidence>
<feature type="domain" description="Xrn1 helical" evidence="5">
    <location>
        <begin position="312"/>
        <end position="384"/>
    </location>
</feature>
<dbReference type="GO" id="GO:0004534">
    <property type="term" value="F:5'-3' RNA exonuclease activity"/>
    <property type="evidence" value="ECO:0007669"/>
    <property type="project" value="TreeGrafter"/>
</dbReference>
<evidence type="ECO:0000256" key="2">
    <source>
        <dbReference type="ARBA" id="ARBA00022801"/>
    </source>
</evidence>
<evidence type="ECO:0000259" key="4">
    <source>
        <dbReference type="Pfam" id="PF03159"/>
    </source>
</evidence>
<proteinExistence type="predicted"/>
<dbReference type="GO" id="GO:0003723">
    <property type="term" value="F:RNA binding"/>
    <property type="evidence" value="ECO:0007669"/>
    <property type="project" value="TreeGrafter"/>
</dbReference>
<dbReference type="GO" id="GO:0000956">
    <property type="term" value="P:nuclear-transcribed mRNA catabolic process"/>
    <property type="evidence" value="ECO:0007669"/>
    <property type="project" value="TreeGrafter"/>
</dbReference>
<dbReference type="Pfam" id="PF17846">
    <property type="entry name" value="XRN_M"/>
    <property type="match status" value="1"/>
</dbReference>
<feature type="domain" description="Xrn1 N-terminal" evidence="4">
    <location>
        <begin position="1"/>
        <end position="179"/>
    </location>
</feature>
<dbReference type="EMBL" id="MN740412">
    <property type="protein sequence ID" value="QHU05365.1"/>
    <property type="molecule type" value="Genomic_DNA"/>
</dbReference>
<protein>
    <recommendedName>
        <fullName evidence="7">Xrn1 N-terminal domain-containing protein</fullName>
    </recommendedName>
</protein>
<keyword evidence="3" id="KW-0269">Exonuclease</keyword>
<reference evidence="6" key="1">
    <citation type="journal article" date="2020" name="Nature">
        <title>Giant virus diversity and host interactions through global metagenomics.</title>
        <authorList>
            <person name="Schulz F."/>
            <person name="Roux S."/>
            <person name="Paez-Espino D."/>
            <person name="Jungbluth S."/>
            <person name="Walsh D.A."/>
            <person name="Denef V.J."/>
            <person name="McMahon K.D."/>
            <person name="Konstantinidis K.T."/>
            <person name="Eloe-Fadrosh E.A."/>
            <person name="Kyrpides N.C."/>
            <person name="Woyke T."/>
        </authorList>
    </citation>
    <scope>NUCLEOTIDE SEQUENCE</scope>
    <source>
        <strain evidence="6">GVMAG-M-3300027734-16</strain>
    </source>
</reference>
<dbReference type="Gene3D" id="3.40.50.12390">
    <property type="match status" value="1"/>
</dbReference>
<evidence type="ECO:0000313" key="6">
    <source>
        <dbReference type="EMBL" id="QHU05365.1"/>
    </source>
</evidence>
<name>A0A6C0JHT0_9ZZZZ</name>
<dbReference type="InterPro" id="IPR004859">
    <property type="entry name" value="Xrn1_N"/>
</dbReference>
<dbReference type="Pfam" id="PF03159">
    <property type="entry name" value="XRN_N"/>
    <property type="match status" value="1"/>
</dbReference>
<evidence type="ECO:0008006" key="7">
    <source>
        <dbReference type="Google" id="ProtNLM"/>
    </source>
</evidence>
<dbReference type="GO" id="GO:0005634">
    <property type="term" value="C:nucleus"/>
    <property type="evidence" value="ECO:0007669"/>
    <property type="project" value="TreeGrafter"/>
</dbReference>
<evidence type="ECO:0000256" key="3">
    <source>
        <dbReference type="ARBA" id="ARBA00022839"/>
    </source>
</evidence>
<accession>A0A6C0JHT0</accession>
<sequence>MGIPFYFASLIRNHSGITRVVRDPIKADILGIDFNCLIHRYLGSDPIKSVLDALEHILGVCRAKKVFIAFDGLVPYGKIVQQRYRRFRIKEAESFDKNQISPDTPYMRSLEQAIRDRFPQIELSPTQVPGEGEHKIFQEIKKLPEDQRESICIYGLDADLILLSLFNHHLAPQITLLRESGEFNDPTLKEAEFSLLDIQKLITQLPMDIEQYLVLSVLCFGNDFMPSLGIFSLREDGYGRAMEYYTKSGKPDLTTENGRAIFLDYSASKETCVLKELVKLRKKPFERAIVGRSANCISVKYGLHILDGVANMEPVVDAFWKTFHWTIYYFKTNEICNWNWVYPYPEAPLLQDIVQFYETDLLFSKLSYTVNNQLQVILPSKSLHLAKRRVIYTDEHYEETREPWMKKFEWEMKPRISIPWNPNASLTSVSLLQIQP</sequence>
<evidence type="ECO:0000256" key="1">
    <source>
        <dbReference type="ARBA" id="ARBA00022722"/>
    </source>
</evidence>
<organism evidence="6">
    <name type="scientific">viral metagenome</name>
    <dbReference type="NCBI Taxonomy" id="1070528"/>
    <lineage>
        <taxon>unclassified sequences</taxon>
        <taxon>metagenomes</taxon>
        <taxon>organismal metagenomes</taxon>
    </lineage>
</organism>
<dbReference type="InterPro" id="IPR027073">
    <property type="entry name" value="5_3_exoribonuclease"/>
</dbReference>
<dbReference type="InterPro" id="IPR041412">
    <property type="entry name" value="Xrn1_helical"/>
</dbReference>